<evidence type="ECO:0000313" key="3">
    <source>
        <dbReference type="EMBL" id="VDH04903.1"/>
    </source>
</evidence>
<feature type="domain" description="Peptidase M16 C-terminal" evidence="2">
    <location>
        <begin position="196"/>
        <end position="374"/>
    </location>
</feature>
<protein>
    <submittedName>
        <fullName evidence="3">Processing protease</fullName>
    </submittedName>
</protein>
<organism evidence="3 4">
    <name type="scientific">Bergeyella zoohelcum</name>
    <dbReference type="NCBI Taxonomy" id="1015"/>
    <lineage>
        <taxon>Bacteria</taxon>
        <taxon>Pseudomonadati</taxon>
        <taxon>Bacteroidota</taxon>
        <taxon>Flavobacteriia</taxon>
        <taxon>Flavobacteriales</taxon>
        <taxon>Weeksellaceae</taxon>
        <taxon>Bergeyella</taxon>
    </lineage>
</organism>
<dbReference type="RefSeq" id="WP_125151465.1">
    <property type="nucleotide sequence ID" value="NZ_UYIV01000001.1"/>
</dbReference>
<evidence type="ECO:0000256" key="1">
    <source>
        <dbReference type="SAM" id="SignalP"/>
    </source>
</evidence>
<evidence type="ECO:0000313" key="4">
    <source>
        <dbReference type="Proteomes" id="UP000270205"/>
    </source>
</evidence>
<dbReference type="Pfam" id="PF05193">
    <property type="entry name" value="Peptidase_M16_C"/>
    <property type="match status" value="1"/>
</dbReference>
<dbReference type="GO" id="GO:0006508">
    <property type="term" value="P:proteolysis"/>
    <property type="evidence" value="ECO:0007669"/>
    <property type="project" value="UniProtKB-KW"/>
</dbReference>
<feature type="chain" id="PRO_5031503351" evidence="1">
    <location>
        <begin position="20"/>
        <end position="675"/>
    </location>
</feature>
<dbReference type="GO" id="GO:0046872">
    <property type="term" value="F:metal ion binding"/>
    <property type="evidence" value="ECO:0007669"/>
    <property type="project" value="InterPro"/>
</dbReference>
<keyword evidence="3" id="KW-0378">Hydrolase</keyword>
<accession>A0A7Z8YP90</accession>
<comment type="caution">
    <text evidence="3">The sequence shown here is derived from an EMBL/GenBank/DDBJ whole genome shotgun (WGS) entry which is preliminary data.</text>
</comment>
<keyword evidence="3" id="KW-0645">Protease</keyword>
<reference evidence="3 4" key="1">
    <citation type="submission" date="2018-11" db="EMBL/GenBank/DDBJ databases">
        <authorList>
            <consortium name="Pathogen Informatics"/>
        </authorList>
    </citation>
    <scope>NUCLEOTIDE SEQUENCE [LARGE SCALE GENOMIC DNA]</scope>
    <source>
        <strain evidence="3 4">NCTC12929</strain>
    </source>
</reference>
<dbReference type="AlphaFoldDB" id="A0A7Z8YP90"/>
<dbReference type="InterPro" id="IPR050361">
    <property type="entry name" value="MPP/UQCRC_Complex"/>
</dbReference>
<proteinExistence type="predicted"/>
<feature type="signal peptide" evidence="1">
    <location>
        <begin position="1"/>
        <end position="19"/>
    </location>
</feature>
<dbReference type="InterPro" id="IPR011249">
    <property type="entry name" value="Metalloenz_LuxS/M16"/>
</dbReference>
<dbReference type="SUPFAM" id="SSF63411">
    <property type="entry name" value="LuxS/MPP-like metallohydrolase"/>
    <property type="match status" value="2"/>
</dbReference>
<dbReference type="EMBL" id="UYIV01000001">
    <property type="protein sequence ID" value="VDH04903.1"/>
    <property type="molecule type" value="Genomic_DNA"/>
</dbReference>
<dbReference type="Gene3D" id="3.30.830.10">
    <property type="entry name" value="Metalloenzyme, LuxS/M16 peptidase-like"/>
    <property type="match status" value="2"/>
</dbReference>
<evidence type="ECO:0000259" key="2">
    <source>
        <dbReference type="Pfam" id="PF05193"/>
    </source>
</evidence>
<sequence length="675" mass="74426">MKSRILSIAVAFLSLTATAQVKIPMPKPGPSPVINLGKANEFKLNNGLNVIVVENHKLPRVSVTLTIDNPPFALGTKKGVEDVLSQMLGTGTIKVSKDDFNKKIEQMGARVNYSSGGGRASSLTKFFSETFSAFAEGAVHPKFTQEEFETVKTRVLEGIKSSEKSVEAAAGRVEDALVYGKNHPFGEFETKESVEKLTLADVQNYYDTYYKPNNAYLVFIGDITAKEAKKLAEKHFKSWKKGNLNIPAFPAVSPVQKTSISVVDMPNAVQSVVSVAYPVNLTKKDPDYYAVQVASTILGGDFGSRLNMNLREKNAFTYGARGSVSDSRYIGQFHATATVRNAVSDAAVVETLKEMREMGKVKVDAKELENVKAKFLGNFILRLENPATTASQALTKKTHNLSDAFYTDYIKNINKVTPEDVQRVAQKYFRPEQAQVIVTGKASEIGDKLEKLGYPVQYYTAYAEKMEKPKAKKVDASITATSIAEKYINVIGGKAKVEKVTSTKMNASATVQGMALDMTMIQAKGGKMKMEVKMMGNTIQKIAFDGKDGFQEAQGQKMPMNDEMKKKFAEEKEIFPELHFTNAKVKVEGQEKFNGEDAFAVKVGEKTNYYSVATGLKLGFVENMMGQAVPTYLSDYKEVNGVKFPHKISQNMGGMEIVFEVKSYELNKAKDADFK</sequence>
<dbReference type="Proteomes" id="UP000270205">
    <property type="component" value="Unassembled WGS sequence"/>
</dbReference>
<keyword evidence="1" id="KW-0732">Signal</keyword>
<name>A0A7Z8YP90_9FLAO</name>
<gene>
    <name evidence="3" type="ORF">NCTC12929_01667</name>
</gene>
<dbReference type="PANTHER" id="PTHR11851">
    <property type="entry name" value="METALLOPROTEASE"/>
    <property type="match status" value="1"/>
</dbReference>
<dbReference type="GO" id="GO:0008233">
    <property type="term" value="F:peptidase activity"/>
    <property type="evidence" value="ECO:0007669"/>
    <property type="project" value="UniProtKB-KW"/>
</dbReference>
<dbReference type="InterPro" id="IPR007863">
    <property type="entry name" value="Peptidase_M16_C"/>
</dbReference>